<keyword evidence="2" id="KW-1185">Reference proteome</keyword>
<evidence type="ECO:0000313" key="2">
    <source>
        <dbReference type="Proteomes" id="UP000814140"/>
    </source>
</evidence>
<evidence type="ECO:0000313" key="1">
    <source>
        <dbReference type="EMBL" id="KAI0058663.1"/>
    </source>
</evidence>
<dbReference type="EMBL" id="MU277233">
    <property type="protein sequence ID" value="KAI0058663.1"/>
    <property type="molecule type" value="Genomic_DNA"/>
</dbReference>
<proteinExistence type="predicted"/>
<accession>A0ACB8SQ93</accession>
<sequence length="168" mass="18562">MQGRRKGVARALQGPVRPKNVRERRRPVGRGRRLCHPTRKPLPIFSHTTTPPLSSLQISSSNPILVSLSAPPTPPVLVRAGPASLFSPLPLALPTHTVPSPPPALSSEPTKSDITSNSPHSFVRSHPCPTRHVRYSALRFPIPTYFRRRLRAPAAHTQIFPHRLMQSS</sequence>
<dbReference type="Proteomes" id="UP000814140">
    <property type="component" value="Unassembled WGS sequence"/>
</dbReference>
<name>A0ACB8SQ93_9AGAM</name>
<protein>
    <submittedName>
        <fullName evidence="1">Uncharacterized protein</fullName>
    </submittedName>
</protein>
<comment type="caution">
    <text evidence="1">The sequence shown here is derived from an EMBL/GenBank/DDBJ whole genome shotgun (WGS) entry which is preliminary data.</text>
</comment>
<gene>
    <name evidence="1" type="ORF">BV25DRAFT_1216388</name>
</gene>
<reference evidence="1" key="1">
    <citation type="submission" date="2021-03" db="EMBL/GenBank/DDBJ databases">
        <authorList>
            <consortium name="DOE Joint Genome Institute"/>
            <person name="Ahrendt S."/>
            <person name="Looney B.P."/>
            <person name="Miyauchi S."/>
            <person name="Morin E."/>
            <person name="Drula E."/>
            <person name="Courty P.E."/>
            <person name="Chicoki N."/>
            <person name="Fauchery L."/>
            <person name="Kohler A."/>
            <person name="Kuo A."/>
            <person name="Labutti K."/>
            <person name="Pangilinan J."/>
            <person name="Lipzen A."/>
            <person name="Riley R."/>
            <person name="Andreopoulos W."/>
            <person name="He G."/>
            <person name="Johnson J."/>
            <person name="Barry K.W."/>
            <person name="Grigoriev I.V."/>
            <person name="Nagy L."/>
            <person name="Hibbett D."/>
            <person name="Henrissat B."/>
            <person name="Matheny P.B."/>
            <person name="Labbe J."/>
            <person name="Martin F."/>
        </authorList>
    </citation>
    <scope>NUCLEOTIDE SEQUENCE</scope>
    <source>
        <strain evidence="1">HHB10654</strain>
    </source>
</reference>
<reference evidence="1" key="2">
    <citation type="journal article" date="2022" name="New Phytol.">
        <title>Evolutionary transition to the ectomycorrhizal habit in the genomes of a hyperdiverse lineage of mushroom-forming fungi.</title>
        <authorList>
            <person name="Looney B."/>
            <person name="Miyauchi S."/>
            <person name="Morin E."/>
            <person name="Drula E."/>
            <person name="Courty P.E."/>
            <person name="Kohler A."/>
            <person name="Kuo A."/>
            <person name="LaButti K."/>
            <person name="Pangilinan J."/>
            <person name="Lipzen A."/>
            <person name="Riley R."/>
            <person name="Andreopoulos W."/>
            <person name="He G."/>
            <person name="Johnson J."/>
            <person name="Nolan M."/>
            <person name="Tritt A."/>
            <person name="Barry K.W."/>
            <person name="Grigoriev I.V."/>
            <person name="Nagy L.G."/>
            <person name="Hibbett D."/>
            <person name="Henrissat B."/>
            <person name="Matheny P.B."/>
            <person name="Labbe J."/>
            <person name="Martin F.M."/>
        </authorList>
    </citation>
    <scope>NUCLEOTIDE SEQUENCE</scope>
    <source>
        <strain evidence="1">HHB10654</strain>
    </source>
</reference>
<organism evidence="1 2">
    <name type="scientific">Artomyces pyxidatus</name>
    <dbReference type="NCBI Taxonomy" id="48021"/>
    <lineage>
        <taxon>Eukaryota</taxon>
        <taxon>Fungi</taxon>
        <taxon>Dikarya</taxon>
        <taxon>Basidiomycota</taxon>
        <taxon>Agaricomycotina</taxon>
        <taxon>Agaricomycetes</taxon>
        <taxon>Russulales</taxon>
        <taxon>Auriscalpiaceae</taxon>
        <taxon>Artomyces</taxon>
    </lineage>
</organism>